<dbReference type="AlphaFoldDB" id="A0AAJ5WX35"/>
<evidence type="ECO:0000256" key="12">
    <source>
        <dbReference type="RuleBase" id="RU361154"/>
    </source>
</evidence>
<keyword evidence="8 12" id="KW-0378">Hydrolase</keyword>
<protein>
    <recommendedName>
        <fullName evidence="7 12">Beta-galactosidase</fullName>
        <ecNumber evidence="6 12">3.2.1.23</ecNumber>
    </recommendedName>
    <alternativeName>
        <fullName evidence="11 12">Lactase</fullName>
    </alternativeName>
</protein>
<dbReference type="InterPro" id="IPR017853">
    <property type="entry name" value="GH"/>
</dbReference>
<dbReference type="InterPro" id="IPR006102">
    <property type="entry name" value="Ig-like_GH2"/>
</dbReference>
<comment type="catalytic activity">
    <reaction evidence="1 12">
        <text>Hydrolysis of terminal non-reducing beta-D-galactose residues in beta-D-galactosides.</text>
        <dbReference type="EC" id="3.2.1.23"/>
    </reaction>
</comment>
<dbReference type="EMBL" id="CP119311">
    <property type="protein sequence ID" value="WEK38365.1"/>
    <property type="molecule type" value="Genomic_DNA"/>
</dbReference>
<evidence type="ECO:0000256" key="13">
    <source>
        <dbReference type="SAM" id="SignalP"/>
    </source>
</evidence>
<evidence type="ECO:0000313" key="16">
    <source>
        <dbReference type="Proteomes" id="UP001220610"/>
    </source>
</evidence>
<evidence type="ECO:0000256" key="9">
    <source>
        <dbReference type="ARBA" id="ARBA00022837"/>
    </source>
</evidence>
<comment type="cofactor">
    <cofactor evidence="2">
        <name>Ca(2+)</name>
        <dbReference type="ChEBI" id="CHEBI:29108"/>
    </cofactor>
</comment>
<dbReference type="Gene3D" id="3.20.20.80">
    <property type="entry name" value="Glycosidases"/>
    <property type="match status" value="1"/>
</dbReference>
<dbReference type="Gene3D" id="2.70.98.10">
    <property type="match status" value="1"/>
</dbReference>
<dbReference type="InterPro" id="IPR000772">
    <property type="entry name" value="Ricin_B_lectin"/>
</dbReference>
<dbReference type="InterPro" id="IPR023232">
    <property type="entry name" value="Glyco_hydro_2_AS"/>
</dbReference>
<dbReference type="Pfam" id="PF00703">
    <property type="entry name" value="Glyco_hydro_2"/>
    <property type="match status" value="1"/>
</dbReference>
<dbReference type="InterPro" id="IPR006104">
    <property type="entry name" value="Glyco_hydro_2_N"/>
</dbReference>
<dbReference type="GO" id="GO:0004565">
    <property type="term" value="F:beta-galactosidase activity"/>
    <property type="evidence" value="ECO:0007669"/>
    <property type="project" value="UniProtKB-EC"/>
</dbReference>
<keyword evidence="13" id="KW-0732">Signal</keyword>
<proteinExistence type="inferred from homology"/>
<dbReference type="FunFam" id="3.20.20.80:FF:000018">
    <property type="entry name" value="Beta-galactosidase"/>
    <property type="match status" value="1"/>
</dbReference>
<dbReference type="SUPFAM" id="SSF74650">
    <property type="entry name" value="Galactose mutarotase-like"/>
    <property type="match status" value="1"/>
</dbReference>
<dbReference type="InterPro" id="IPR023230">
    <property type="entry name" value="Glyco_hydro_2_CS"/>
</dbReference>
<dbReference type="PANTHER" id="PTHR46323:SF2">
    <property type="entry name" value="BETA-GALACTOSIDASE"/>
    <property type="match status" value="1"/>
</dbReference>
<dbReference type="PROSITE" id="PS50231">
    <property type="entry name" value="RICIN_B_LECTIN"/>
    <property type="match status" value="1"/>
</dbReference>
<dbReference type="CDD" id="cd00161">
    <property type="entry name" value="beta-trefoil_Ricin-like"/>
    <property type="match status" value="1"/>
</dbReference>
<comment type="subunit">
    <text evidence="5">Monomer.</text>
</comment>
<evidence type="ECO:0000256" key="10">
    <source>
        <dbReference type="ARBA" id="ARBA00023295"/>
    </source>
</evidence>
<evidence type="ECO:0000256" key="2">
    <source>
        <dbReference type="ARBA" id="ARBA00001913"/>
    </source>
</evidence>
<dbReference type="SUPFAM" id="SSF49303">
    <property type="entry name" value="beta-Galactosidase/glucuronidase domain"/>
    <property type="match status" value="2"/>
</dbReference>
<dbReference type="InterPro" id="IPR006101">
    <property type="entry name" value="Glyco_hydro_2"/>
</dbReference>
<feature type="domain" description="Beta galactosidase small chain/" evidence="14">
    <location>
        <begin position="922"/>
        <end position="1199"/>
    </location>
</feature>
<dbReference type="InterPro" id="IPR013783">
    <property type="entry name" value="Ig-like_fold"/>
</dbReference>
<dbReference type="Pfam" id="PF02837">
    <property type="entry name" value="Glyco_hydro_2_N"/>
    <property type="match status" value="1"/>
</dbReference>
<evidence type="ECO:0000256" key="4">
    <source>
        <dbReference type="ARBA" id="ARBA00007401"/>
    </source>
</evidence>
<dbReference type="PROSITE" id="PS00719">
    <property type="entry name" value="GLYCOSYL_HYDROL_F2_1"/>
    <property type="match status" value="1"/>
</dbReference>
<reference evidence="15" key="1">
    <citation type="submission" date="2023-03" db="EMBL/GenBank/DDBJ databases">
        <title>Andean soil-derived lignocellulolytic bacterial consortium as a source of novel taxa and putative plastic-active enzymes.</title>
        <authorList>
            <person name="Diaz-Garcia L."/>
            <person name="Chuvochina M."/>
            <person name="Feuerriegel G."/>
            <person name="Bunk B."/>
            <person name="Sproer C."/>
            <person name="Streit W.R."/>
            <person name="Rodriguez L.M."/>
            <person name="Overmann J."/>
            <person name="Jimenez D.J."/>
        </authorList>
    </citation>
    <scope>NUCLEOTIDE SEQUENCE</scope>
    <source>
        <strain evidence="15">MAG 7</strain>
    </source>
</reference>
<feature type="chain" id="PRO_5042509786" description="Beta-galactosidase" evidence="13">
    <location>
        <begin position="26"/>
        <end position="1206"/>
    </location>
</feature>
<dbReference type="Gene3D" id="2.80.10.50">
    <property type="match status" value="1"/>
</dbReference>
<evidence type="ECO:0000259" key="14">
    <source>
        <dbReference type="SMART" id="SM01038"/>
    </source>
</evidence>
<dbReference type="InterPro" id="IPR014718">
    <property type="entry name" value="GH-type_carb-bd"/>
</dbReference>
<dbReference type="PRINTS" id="PR00132">
    <property type="entry name" value="GLHYDRLASE2"/>
</dbReference>
<sequence>MMKLTISRSVLLCFVCMAWLMPVSAQEFSPDKLYRLVSGQLAASMIPNSGNESGIPALPARKGDAAQAWTVRLLKNGRYHIGSAAGGKGLDNGRGNSPQGSRLILWTRDTSNRNQHWLIRKAANGQFTLENTGNGQVLCIRGAGKDASLFLAPADTSDKSQYWTLEPVKVKLPKINSKAEDWENEAVFGINKEPAHATYIPFADTELAPGPDTARFRSPWCQSLNGPWKFHWVKHPNERPLDFYKPGFDDRQWATIPVPSNLEMQGYGTPIYTNITYPFSNDPPRVMGPVPADWTASKEPNPVGSYRRSFSIPANWDGKEVFIHFDGVISAMYLWVNGKKVGYNENSFSPAEFNITSYIKQGENSIAVEVYKYSDGSYLEDQDMVRFSGIHRNVYLFAAPRLHIRDFFIKAELNKDFTAAGFSVETKILNRNKKTSGAATVEAMLVHPNGSTVGQFGPVAIAPQKAGAEVNATITGSVQDPALWSAESPALYTVVLQLKDAKGAVLETIRTPFGFRKVEIVKSQLLVNGQPILLKGVNRHEMHPVLGKAVTVESMIQDIFLMKQHNINTVRTSHYPNDPVWLALCDYYGLYVIDEANHETHGHQKIAGYPSWKPAILDRTVRLVERDKNHACVIIWSLGNEAGGGDNFVAAREAVRQLDLSRPIHYEGMNSVADIESNMYPSVDHIIRKGKTASEKPYFMCEYAHAMGNAVGNLKEYWEAIESHQRLIGGCIWEWVDQGIATPIPGDASGKTFYAYGGDRGDRPNDGTFSIKGLVTSDRQVKPALLEVKKVYQYISFADAGILEGKIRIKNKYAFTNLQQFAFSWQLLENGVAVQQGNLPGFSLAAGKDTVLAIPFHLPVRKPGAIYHLNLEALLQQDYSWAKTGHAVAAEQLEVPYSTPVLVAADTAGIAAPQWKDNGAAIVASGPGFLLHIDKSTGRLSQLEYGGRRYIDGVANGLVFNLYRAMIDNDHTGDWGQNYDTRTFGYDQPVYSLQDFRFEQRGKTLFVHTVVRANTSSGFGVTTQIDYTIDGKGKIKVEALFNPDPTKQFITRLGLRMSLGGGLENVSWLGRGPHENYIDRKESAFVGRYSRSVNAMEEQYEKPQSMGNREDVRWLTLTNPASGAGIQITAEGPLHFSALHYTDQDLGKADHMYQLQRRPETLLCLDYRQMGLGNGSCGPIQLPQYLVPATPGKLVFTIAPVTAAAQ</sequence>
<dbReference type="SUPFAM" id="SSF49785">
    <property type="entry name" value="Galactose-binding domain-like"/>
    <property type="match status" value="1"/>
</dbReference>
<dbReference type="SMART" id="SM01038">
    <property type="entry name" value="Bgal_small_N"/>
    <property type="match status" value="1"/>
</dbReference>
<dbReference type="GO" id="GO:0030246">
    <property type="term" value="F:carbohydrate binding"/>
    <property type="evidence" value="ECO:0007669"/>
    <property type="project" value="InterPro"/>
</dbReference>
<keyword evidence="10 12" id="KW-0326">Glycosidase</keyword>
<dbReference type="EC" id="3.2.1.23" evidence="6 12"/>
<evidence type="ECO:0000256" key="11">
    <source>
        <dbReference type="ARBA" id="ARBA00032230"/>
    </source>
</evidence>
<dbReference type="InterPro" id="IPR035992">
    <property type="entry name" value="Ricin_B-like_lectins"/>
</dbReference>
<comment type="similarity">
    <text evidence="4 12">Belongs to the glycosyl hydrolase 2 family.</text>
</comment>
<evidence type="ECO:0000256" key="5">
    <source>
        <dbReference type="ARBA" id="ARBA00011245"/>
    </source>
</evidence>
<dbReference type="InterPro" id="IPR004199">
    <property type="entry name" value="B-gal_small/dom_5"/>
</dbReference>
<dbReference type="InterPro" id="IPR006103">
    <property type="entry name" value="Glyco_hydro_2_cat"/>
</dbReference>
<dbReference type="InterPro" id="IPR036156">
    <property type="entry name" value="Beta-gal/glucu_dom_sf"/>
</dbReference>
<dbReference type="SUPFAM" id="SSF50370">
    <property type="entry name" value="Ricin B-like lectins"/>
    <property type="match status" value="1"/>
</dbReference>
<evidence type="ECO:0000313" key="15">
    <source>
        <dbReference type="EMBL" id="WEK38365.1"/>
    </source>
</evidence>
<evidence type="ECO:0000256" key="7">
    <source>
        <dbReference type="ARBA" id="ARBA00013303"/>
    </source>
</evidence>
<evidence type="ECO:0000256" key="6">
    <source>
        <dbReference type="ARBA" id="ARBA00012756"/>
    </source>
</evidence>
<dbReference type="GO" id="GO:0009341">
    <property type="term" value="C:beta-galactosidase complex"/>
    <property type="evidence" value="ECO:0007669"/>
    <property type="project" value="InterPro"/>
</dbReference>
<dbReference type="Pfam" id="PF14200">
    <property type="entry name" value="RicinB_lectin_2"/>
    <property type="match status" value="1"/>
</dbReference>
<organism evidence="15 16">
    <name type="scientific">Candidatus Pseudobacter hemicellulosilyticus</name>
    <dbReference type="NCBI Taxonomy" id="3121375"/>
    <lineage>
        <taxon>Bacteria</taxon>
        <taxon>Pseudomonadati</taxon>
        <taxon>Bacteroidota</taxon>
        <taxon>Chitinophagia</taxon>
        <taxon>Chitinophagales</taxon>
        <taxon>Chitinophagaceae</taxon>
        <taxon>Pseudobacter</taxon>
    </lineage>
</organism>
<dbReference type="Gene3D" id="2.60.40.10">
    <property type="entry name" value="Immunoglobulins"/>
    <property type="match status" value="2"/>
</dbReference>
<dbReference type="SUPFAM" id="SSF51445">
    <property type="entry name" value="(Trans)glycosidases"/>
    <property type="match status" value="1"/>
</dbReference>
<dbReference type="Gene3D" id="2.60.120.260">
    <property type="entry name" value="Galactose-binding domain-like"/>
    <property type="match status" value="1"/>
</dbReference>
<dbReference type="Pfam" id="PF02929">
    <property type="entry name" value="Bgal_small_N"/>
    <property type="match status" value="1"/>
</dbReference>
<dbReference type="GO" id="GO:0005990">
    <property type="term" value="P:lactose catabolic process"/>
    <property type="evidence" value="ECO:0007669"/>
    <property type="project" value="TreeGrafter"/>
</dbReference>
<dbReference type="Pfam" id="PF16353">
    <property type="entry name" value="LacZ_4"/>
    <property type="match status" value="1"/>
</dbReference>
<evidence type="ECO:0000256" key="8">
    <source>
        <dbReference type="ARBA" id="ARBA00022801"/>
    </source>
</evidence>
<feature type="signal peptide" evidence="13">
    <location>
        <begin position="1"/>
        <end position="25"/>
    </location>
</feature>
<dbReference type="Proteomes" id="UP001220610">
    <property type="component" value="Chromosome"/>
</dbReference>
<dbReference type="InterPro" id="IPR050347">
    <property type="entry name" value="Bact_Beta-galactosidase"/>
</dbReference>
<dbReference type="Pfam" id="PF02836">
    <property type="entry name" value="Glyco_hydro_2_C"/>
    <property type="match status" value="1"/>
</dbReference>
<dbReference type="InterPro" id="IPR008979">
    <property type="entry name" value="Galactose-bd-like_sf"/>
</dbReference>
<keyword evidence="9" id="KW-0106">Calcium</keyword>
<dbReference type="InterPro" id="IPR011013">
    <property type="entry name" value="Gal_mutarotase_sf_dom"/>
</dbReference>
<accession>A0AAJ5WX35</accession>
<dbReference type="PROSITE" id="PS00608">
    <property type="entry name" value="GLYCOSYL_HYDROL_F2_2"/>
    <property type="match status" value="1"/>
</dbReference>
<evidence type="ECO:0000256" key="1">
    <source>
        <dbReference type="ARBA" id="ARBA00001412"/>
    </source>
</evidence>
<dbReference type="InterPro" id="IPR032312">
    <property type="entry name" value="LacZ_4"/>
</dbReference>
<gene>
    <name evidence="15" type="ORF">P0Y53_12730</name>
</gene>
<comment type="cofactor">
    <cofactor evidence="3">
        <name>Na(+)</name>
        <dbReference type="ChEBI" id="CHEBI:29101"/>
    </cofactor>
</comment>
<dbReference type="PANTHER" id="PTHR46323">
    <property type="entry name" value="BETA-GALACTOSIDASE"/>
    <property type="match status" value="1"/>
</dbReference>
<name>A0AAJ5WX35_9BACT</name>
<evidence type="ECO:0000256" key="3">
    <source>
        <dbReference type="ARBA" id="ARBA00001959"/>
    </source>
</evidence>